<dbReference type="EMBL" id="KV426308">
    <property type="protein sequence ID" value="KZV82686.1"/>
    <property type="molecule type" value="Genomic_DNA"/>
</dbReference>
<evidence type="ECO:0000256" key="1">
    <source>
        <dbReference type="SAM" id="MobiDB-lite"/>
    </source>
</evidence>
<protein>
    <submittedName>
        <fullName evidence="2">Uncharacterized protein</fullName>
    </submittedName>
</protein>
<accession>A0A165CLG8</accession>
<feature type="compositionally biased region" description="Low complexity" evidence="1">
    <location>
        <begin position="1"/>
        <end position="15"/>
    </location>
</feature>
<keyword evidence="3" id="KW-1185">Reference proteome</keyword>
<dbReference type="InParanoid" id="A0A165CLG8"/>
<name>A0A165CLG8_EXIGL</name>
<evidence type="ECO:0000313" key="3">
    <source>
        <dbReference type="Proteomes" id="UP000077266"/>
    </source>
</evidence>
<organism evidence="2 3">
    <name type="scientific">Exidia glandulosa HHB12029</name>
    <dbReference type="NCBI Taxonomy" id="1314781"/>
    <lineage>
        <taxon>Eukaryota</taxon>
        <taxon>Fungi</taxon>
        <taxon>Dikarya</taxon>
        <taxon>Basidiomycota</taxon>
        <taxon>Agaricomycotina</taxon>
        <taxon>Agaricomycetes</taxon>
        <taxon>Auriculariales</taxon>
        <taxon>Exidiaceae</taxon>
        <taxon>Exidia</taxon>
    </lineage>
</organism>
<reference evidence="2 3" key="1">
    <citation type="journal article" date="2016" name="Mol. Biol. Evol.">
        <title>Comparative Genomics of Early-Diverging Mushroom-Forming Fungi Provides Insights into the Origins of Lignocellulose Decay Capabilities.</title>
        <authorList>
            <person name="Nagy L.G."/>
            <person name="Riley R."/>
            <person name="Tritt A."/>
            <person name="Adam C."/>
            <person name="Daum C."/>
            <person name="Floudas D."/>
            <person name="Sun H."/>
            <person name="Yadav J.S."/>
            <person name="Pangilinan J."/>
            <person name="Larsson K.H."/>
            <person name="Matsuura K."/>
            <person name="Barry K."/>
            <person name="Labutti K."/>
            <person name="Kuo R."/>
            <person name="Ohm R.A."/>
            <person name="Bhattacharya S.S."/>
            <person name="Shirouzu T."/>
            <person name="Yoshinaga Y."/>
            <person name="Martin F.M."/>
            <person name="Grigoriev I.V."/>
            <person name="Hibbett D.S."/>
        </authorList>
    </citation>
    <scope>NUCLEOTIDE SEQUENCE [LARGE SCALE GENOMIC DNA]</scope>
    <source>
        <strain evidence="2 3">HHB12029</strain>
    </source>
</reference>
<dbReference type="AlphaFoldDB" id="A0A165CLG8"/>
<evidence type="ECO:0000313" key="2">
    <source>
        <dbReference type="EMBL" id="KZV82686.1"/>
    </source>
</evidence>
<feature type="region of interest" description="Disordered" evidence="1">
    <location>
        <begin position="1"/>
        <end position="53"/>
    </location>
</feature>
<dbReference type="Proteomes" id="UP000077266">
    <property type="component" value="Unassembled WGS sequence"/>
</dbReference>
<sequence length="67" mass="7349">MSPPSSTCTCARSSRTGASSTDRSHATSRTRVKDQARCTHRNASSPRPKPNANICRTACLEETSRRR</sequence>
<gene>
    <name evidence="2" type="ORF">EXIGLDRAFT_336088</name>
</gene>
<proteinExistence type="predicted"/>